<comment type="caution">
    <text evidence="4">The sequence shown here is derived from an EMBL/GenBank/DDBJ whole genome shotgun (WGS) entry which is preliminary data.</text>
</comment>
<proteinExistence type="predicted"/>
<feature type="compositionally biased region" description="Polar residues" evidence="1">
    <location>
        <begin position="100"/>
        <end position="118"/>
    </location>
</feature>
<gene>
    <name evidence="4" type="ORF">N0V93_006320</name>
</gene>
<dbReference type="AlphaFoldDB" id="A0A9W8YP53"/>
<evidence type="ECO:0000256" key="3">
    <source>
        <dbReference type="SAM" id="SignalP"/>
    </source>
</evidence>
<evidence type="ECO:0000256" key="1">
    <source>
        <dbReference type="SAM" id="MobiDB-lite"/>
    </source>
</evidence>
<keyword evidence="5" id="KW-1185">Reference proteome</keyword>
<evidence type="ECO:0000313" key="5">
    <source>
        <dbReference type="Proteomes" id="UP001140453"/>
    </source>
</evidence>
<protein>
    <recommendedName>
        <fullName evidence="6">Mid2 domain-containing protein</fullName>
    </recommendedName>
</protein>
<evidence type="ECO:0000313" key="4">
    <source>
        <dbReference type="EMBL" id="KAJ4388859.1"/>
    </source>
</evidence>
<feature type="transmembrane region" description="Helical" evidence="2">
    <location>
        <begin position="229"/>
        <end position="253"/>
    </location>
</feature>
<dbReference type="OrthoDB" id="10598653at2759"/>
<dbReference type="Proteomes" id="UP001140453">
    <property type="component" value="Unassembled WGS sequence"/>
</dbReference>
<evidence type="ECO:0008006" key="6">
    <source>
        <dbReference type="Google" id="ProtNLM"/>
    </source>
</evidence>
<keyword evidence="2" id="KW-0472">Membrane</keyword>
<feature type="region of interest" description="Disordered" evidence="1">
    <location>
        <begin position="100"/>
        <end position="153"/>
    </location>
</feature>
<dbReference type="EMBL" id="JAPEVB010000004">
    <property type="protein sequence ID" value="KAJ4388859.1"/>
    <property type="molecule type" value="Genomic_DNA"/>
</dbReference>
<feature type="signal peptide" evidence="3">
    <location>
        <begin position="1"/>
        <end position="24"/>
    </location>
</feature>
<keyword evidence="3" id="KW-0732">Signal</keyword>
<reference evidence="4" key="1">
    <citation type="submission" date="2022-10" db="EMBL/GenBank/DDBJ databases">
        <title>Tapping the CABI collections for fungal endophytes: first genome assemblies for Collariella, Neodidymelliopsis, Ascochyta clinopodiicola, Didymella pomorum, Didymosphaeria variabile, Neocosmospora piperis and Neocucurbitaria cava.</title>
        <authorList>
            <person name="Hill R."/>
        </authorList>
    </citation>
    <scope>NUCLEOTIDE SEQUENCE</scope>
    <source>
        <strain evidence="4">IMI 355082</strain>
    </source>
</reference>
<feature type="chain" id="PRO_5040751327" description="Mid2 domain-containing protein" evidence="3">
    <location>
        <begin position="25"/>
        <end position="352"/>
    </location>
</feature>
<keyword evidence="2" id="KW-1133">Transmembrane helix</keyword>
<keyword evidence="2" id="KW-0812">Transmembrane</keyword>
<name>A0A9W8YP53_9PEZI</name>
<evidence type="ECO:0000256" key="2">
    <source>
        <dbReference type="SAM" id="Phobius"/>
    </source>
</evidence>
<accession>A0A9W8YP53</accession>
<feature type="compositionally biased region" description="Polar residues" evidence="1">
    <location>
        <begin position="126"/>
        <end position="145"/>
    </location>
</feature>
<sequence>MMTSPRVNILSAIWLALLASIVGGDTSSISKISYPMNNSSSVCHQTTYSLLNITYPDIDSVFSIGTKTTASYIECLKQTVNSTALTSCAHFQEDTQLDSSIQVPSGHYSTPQASSSTLPMDDKLSHTTSQITKASMTTGPASSRPESSDKRVLTGRALKVPPLMQKSSMNTLVPLPSGKASPPIEFQTPSTPVLTHDLSVLISQASSTISGSTTPTSEANRPAPATHNALVIGVVVGVTCGLLLAILAAAACCSSRVRQRMWFWRRPKSQMPARDGLPRCDSVATTLTAGNGGISNASSDTVFEAYGARPGQTSATAGGRGGIASGGTRTPETYEMYNLRAGYAAGGYLSAV</sequence>
<organism evidence="4 5">
    <name type="scientific">Gnomoniopsis smithogilvyi</name>
    <dbReference type="NCBI Taxonomy" id="1191159"/>
    <lineage>
        <taxon>Eukaryota</taxon>
        <taxon>Fungi</taxon>
        <taxon>Dikarya</taxon>
        <taxon>Ascomycota</taxon>
        <taxon>Pezizomycotina</taxon>
        <taxon>Sordariomycetes</taxon>
        <taxon>Sordariomycetidae</taxon>
        <taxon>Diaporthales</taxon>
        <taxon>Gnomoniaceae</taxon>
        <taxon>Gnomoniopsis</taxon>
    </lineage>
</organism>